<keyword evidence="8" id="KW-1185">Reference proteome</keyword>
<dbReference type="CDD" id="cd06661">
    <property type="entry name" value="GGCT_like"/>
    <property type="match status" value="1"/>
</dbReference>
<accession>A0A8K0A5Y8</accession>
<evidence type="ECO:0000313" key="8">
    <source>
        <dbReference type="Proteomes" id="UP000838412"/>
    </source>
</evidence>
<comment type="similarity">
    <text evidence="1">Belongs to the gamma-glutamylcyclotransferase family. ChaC subfamily.</text>
</comment>
<reference evidence="7" key="1">
    <citation type="submission" date="2022-01" db="EMBL/GenBank/DDBJ databases">
        <authorList>
            <person name="Braso-Vives M."/>
        </authorList>
    </citation>
    <scope>NUCLEOTIDE SEQUENCE</scope>
</reference>
<dbReference type="GO" id="GO:0005737">
    <property type="term" value="C:cytoplasm"/>
    <property type="evidence" value="ECO:0007669"/>
    <property type="project" value="TreeGrafter"/>
</dbReference>
<dbReference type="InterPro" id="IPR006840">
    <property type="entry name" value="ChaC"/>
</dbReference>
<dbReference type="EC" id="4.3.2.7" evidence="2"/>
<dbReference type="EMBL" id="OV696691">
    <property type="protein sequence ID" value="CAH1268439.1"/>
    <property type="molecule type" value="Genomic_DNA"/>
</dbReference>
<dbReference type="InterPro" id="IPR013024">
    <property type="entry name" value="GGCT-like"/>
</dbReference>
<evidence type="ECO:0000256" key="1">
    <source>
        <dbReference type="ARBA" id="ARBA00009662"/>
    </source>
</evidence>
<gene>
    <name evidence="7" type="primary">CHAC1</name>
    <name evidence="7" type="ORF">BLAG_LOCUS21376</name>
</gene>
<dbReference type="InterPro" id="IPR036568">
    <property type="entry name" value="GGCT-like_sf"/>
</dbReference>
<evidence type="ECO:0000256" key="6">
    <source>
        <dbReference type="ARBA" id="ARBA00048073"/>
    </source>
</evidence>
<sequence length="261" mass="28927">MIANSYSDIHLATMTPSATDPDGELTELWVFGYGSLTWNTCFPYTARVVGSVPGFSRRFWQANTVHRGTPDKPGRVATLVPDEKAVTWGVAYQLKGHGQVTRALQHLTIREGALGGYTTEAARFLPADESLPTRRVLVYLSTEENPLYLGHSTQQETAVAIAAAAGRCGHNAEYLFKLARFMRTSVPMVTDDYLFDLEAMVKELLGQERAEELETSETVADELSLTCKKDSIPMPCRFEYLPCRTVAECHRIETRPASESG</sequence>
<dbReference type="Gene3D" id="3.10.490.10">
    <property type="entry name" value="Gamma-glutamyl cyclotransferase-like"/>
    <property type="match status" value="1"/>
</dbReference>
<dbReference type="SUPFAM" id="SSF110857">
    <property type="entry name" value="Gamma-glutamyl cyclotransferase-like"/>
    <property type="match status" value="1"/>
</dbReference>
<organism evidence="7 8">
    <name type="scientific">Branchiostoma lanceolatum</name>
    <name type="common">Common lancelet</name>
    <name type="synonym">Amphioxus lanceolatum</name>
    <dbReference type="NCBI Taxonomy" id="7740"/>
    <lineage>
        <taxon>Eukaryota</taxon>
        <taxon>Metazoa</taxon>
        <taxon>Chordata</taxon>
        <taxon>Cephalochordata</taxon>
        <taxon>Leptocardii</taxon>
        <taxon>Amphioxiformes</taxon>
        <taxon>Branchiostomatidae</taxon>
        <taxon>Branchiostoma</taxon>
    </lineage>
</organism>
<dbReference type="OrthoDB" id="1933483at2759"/>
<keyword evidence="3" id="KW-0456">Lyase</keyword>
<dbReference type="PANTHER" id="PTHR12192">
    <property type="entry name" value="CATION TRANSPORT PROTEIN CHAC-RELATED"/>
    <property type="match status" value="1"/>
</dbReference>
<name>A0A8K0A5Y8_BRALA</name>
<dbReference type="Pfam" id="PF04752">
    <property type="entry name" value="ChaC"/>
    <property type="match status" value="1"/>
</dbReference>
<comment type="function">
    <text evidence="5">Catalyzes the cleavage of glutathione into 5-oxo-L-proline and a Cys-Gly dipeptide. Acts specifically on glutathione, but not on other gamma-glutamyl peptides.</text>
</comment>
<evidence type="ECO:0000313" key="7">
    <source>
        <dbReference type="EMBL" id="CAH1268439.1"/>
    </source>
</evidence>
<protein>
    <recommendedName>
        <fullName evidence="2">glutathione-specific gamma-glutamylcyclotransferase</fullName>
        <ecNumber evidence="2">4.3.2.7</ecNumber>
    </recommendedName>
    <alternativeName>
        <fullName evidence="4">Cation transport regulator-like protein 2</fullName>
    </alternativeName>
</protein>
<evidence type="ECO:0000256" key="3">
    <source>
        <dbReference type="ARBA" id="ARBA00023239"/>
    </source>
</evidence>
<evidence type="ECO:0000256" key="5">
    <source>
        <dbReference type="ARBA" id="ARBA00045227"/>
    </source>
</evidence>
<dbReference type="AlphaFoldDB" id="A0A8K0A5Y8"/>
<dbReference type="GO" id="GO:0061928">
    <property type="term" value="F:glutathione specific gamma-glutamylcyclotransferase activity"/>
    <property type="evidence" value="ECO:0007669"/>
    <property type="project" value="UniProtKB-EC"/>
</dbReference>
<evidence type="ECO:0000256" key="4">
    <source>
        <dbReference type="ARBA" id="ARBA00043195"/>
    </source>
</evidence>
<dbReference type="GO" id="GO:0006751">
    <property type="term" value="P:glutathione catabolic process"/>
    <property type="evidence" value="ECO:0007669"/>
    <property type="project" value="InterPro"/>
</dbReference>
<dbReference type="PANTHER" id="PTHR12192:SF2">
    <property type="entry name" value="GLUTATHIONE-SPECIFIC GAMMA-GLUTAMYLCYCLOTRANSFERASE 2"/>
    <property type="match status" value="1"/>
</dbReference>
<evidence type="ECO:0000256" key="2">
    <source>
        <dbReference type="ARBA" id="ARBA00012344"/>
    </source>
</evidence>
<comment type="catalytic activity">
    <reaction evidence="6">
        <text>glutathione = L-cysteinylglycine + 5-oxo-L-proline</text>
        <dbReference type="Rhea" id="RHEA:47724"/>
        <dbReference type="ChEBI" id="CHEBI:57925"/>
        <dbReference type="ChEBI" id="CHEBI:58402"/>
        <dbReference type="ChEBI" id="CHEBI:61694"/>
        <dbReference type="EC" id="4.3.2.7"/>
    </reaction>
</comment>
<dbReference type="Proteomes" id="UP000838412">
    <property type="component" value="Chromosome 6"/>
</dbReference>
<proteinExistence type="inferred from homology"/>